<keyword evidence="2" id="KW-0677">Repeat</keyword>
<sequence length="1310" mass="141433">MSGDNGDETTSPRALFAQSFTELYAAAGNPTLRRVADAAETRMRAAQGNRPGGASAQRISDWKAGRNVPARFESLLPVVLTLIDLARKKGAPLPRPLTEPKEWQRLWHAATTWNPETDSESACPYLGLAAYRGENRALYFGRTRATTELTDLVRETTGLIAVVGASGAGKSSLLAAGLAPALSDWDVTALTPGAHPLEALLTATATLVPRTEGPRRLLIIDQFEELFTTCQDEHEREEFLTALDRCSSRTDDPIAVVIALRADFYAHCLNYLALQDALEHRSYLLGPMRVDELAQAIAGPARAVGLELETGLEELVITELCGAGDHHGRRTYDPGALPLLSHVMAATWQHREGRRLTITGYRRAGGVVGSVAETAEYAWNELTPAQQSAAKEILLGLVTVGQDTQDTRRPAQRNDLLRRAGNTEDALTALELLSRTRLISLDAEAVNLSHEIVLTAWPRLRTWIDEDRVGYLVRQRLETDAAEWAAQDRDSSLLYQGTRLDNALDHVDPPPVGPLATEFLTTAATARKKSRRRATWLRARLALLGVAILIFAFSAYNQSRLADQRTDDKNFAAVLTEADRVRQIDPSLAAQLDLVAFRMRPDDNEVRSRLLRSEAAPLVTVTSAHRGSVAKVIYRSDGKLLASFSYLDGLRLWDVANRQHPSPVGQLLSSITDAAFSADGMTMATSSIGRDGPKGVTLWDISKPDMPRRLVELSDGISGHSVVHVAFAPAGSLLAVLSGPILTLWDVSTPSAPVLSRSLPVSSNPSADTGYPTFSPNGRLLALAQDDGRKTLELWDVAVPTNPVVRTTIPNDFRGHTLAFSPDNALLALADDSSTYSTAEGKSLVRIWDIGDPNHPRASATLSTGAPFTNALAFAPAGRVLATGNDDGIRLWNITALDNPTPLGEQLSLSPTICSVTGESDACRTGPAVMSFSPDGSVLTSGSVNGDVHVWSLPPATLTGQSGAPAAPVFYSAGKRLATASGDGRIDLWDIETPLAPVRLGEYRADPGSKILHPSPEGDALLVTSYSGPEAATHYVLDITDPAHIRRAYDWQQPVTAGGTVAISPDWHRLAVTTGNTVQLWDLSDRTHPTAVGTTVPLVSTMNEDIAFVADGTKIAIQGMVRVNGHDESVVVLWDVADPAHPRQISELVRQTTPRISELAFTRDGKTMLVIGDNTFQTWDISNPAEPARLGGPVTAHTLQIAETSFTADSRTLLTAGGDGEIQLWDFTDRSHPHRTETPTVSGPQPWATTISDSGRYLAAATGQGTIRLWDNDIHDAISRICTVTGSLWTEDLWHHHLPQLAYHPPCPAN</sequence>
<name>A0A7K1UX11_9NOCA</name>
<feature type="repeat" description="WD" evidence="3">
    <location>
        <begin position="930"/>
        <end position="953"/>
    </location>
</feature>
<dbReference type="SUPFAM" id="SSF50978">
    <property type="entry name" value="WD40 repeat-like"/>
    <property type="match status" value="1"/>
</dbReference>
<dbReference type="InterPro" id="IPR049052">
    <property type="entry name" value="nSTAND1"/>
</dbReference>
<dbReference type="Pfam" id="PF00400">
    <property type="entry name" value="WD40"/>
    <property type="match status" value="4"/>
</dbReference>
<dbReference type="PROSITE" id="PS50294">
    <property type="entry name" value="WD_REPEATS_REGION"/>
    <property type="match status" value="1"/>
</dbReference>
<dbReference type="SUPFAM" id="SSF52540">
    <property type="entry name" value="P-loop containing nucleoside triphosphate hydrolases"/>
    <property type="match status" value="1"/>
</dbReference>
<comment type="caution">
    <text evidence="5">The sequence shown here is derived from an EMBL/GenBank/DDBJ whole genome shotgun (WGS) entry which is preliminary data.</text>
</comment>
<keyword evidence="1 3" id="KW-0853">WD repeat</keyword>
<gene>
    <name evidence="5" type="ORF">GPX89_16510</name>
</gene>
<dbReference type="PANTHER" id="PTHR22847:SF637">
    <property type="entry name" value="WD REPEAT DOMAIN 5B"/>
    <property type="match status" value="1"/>
</dbReference>
<dbReference type="SUPFAM" id="SSF101908">
    <property type="entry name" value="Putative isomerase YbhE"/>
    <property type="match status" value="1"/>
</dbReference>
<evidence type="ECO:0000313" key="6">
    <source>
        <dbReference type="Proteomes" id="UP000466794"/>
    </source>
</evidence>
<dbReference type="InterPro" id="IPR036322">
    <property type="entry name" value="WD40_repeat_dom_sf"/>
</dbReference>
<dbReference type="InterPro" id="IPR001680">
    <property type="entry name" value="WD40_rpt"/>
</dbReference>
<dbReference type="InterPro" id="IPR027417">
    <property type="entry name" value="P-loop_NTPase"/>
</dbReference>
<feature type="repeat" description="WD" evidence="3">
    <location>
        <begin position="1194"/>
        <end position="1235"/>
    </location>
</feature>
<proteinExistence type="predicted"/>
<dbReference type="EMBL" id="WRPP01000003">
    <property type="protein sequence ID" value="MVU78842.1"/>
    <property type="molecule type" value="Genomic_DNA"/>
</dbReference>
<evidence type="ECO:0000256" key="1">
    <source>
        <dbReference type="ARBA" id="ARBA00022574"/>
    </source>
</evidence>
<reference evidence="5 6" key="1">
    <citation type="submission" date="2019-12" db="EMBL/GenBank/DDBJ databases">
        <title>Nocardia sp. nov. ET3-3 isolated from soil.</title>
        <authorList>
            <person name="Kanchanasin P."/>
            <person name="Tanasupawat S."/>
            <person name="Yuki M."/>
            <person name="Kudo T."/>
        </authorList>
    </citation>
    <scope>NUCLEOTIDE SEQUENCE [LARGE SCALE GENOMIC DNA]</scope>
    <source>
        <strain evidence="5 6">ET3-3</strain>
    </source>
</reference>
<feature type="domain" description="Novel STAND NTPase 1" evidence="4">
    <location>
        <begin position="124"/>
        <end position="491"/>
    </location>
</feature>
<dbReference type="RefSeq" id="WP_157388465.1">
    <property type="nucleotide sequence ID" value="NZ_WRPP01000003.1"/>
</dbReference>
<dbReference type="Gene3D" id="2.130.10.10">
    <property type="entry name" value="YVTN repeat-like/Quinoprotein amine dehydrogenase"/>
    <property type="match status" value="3"/>
</dbReference>
<protein>
    <recommendedName>
        <fullName evidence="4">Novel STAND NTPase 1 domain-containing protein</fullName>
    </recommendedName>
</protein>
<feature type="repeat" description="WD" evidence="3">
    <location>
        <begin position="622"/>
        <end position="663"/>
    </location>
</feature>
<organism evidence="5 6">
    <name type="scientific">Nocardia terrae</name>
    <dbReference type="NCBI Taxonomy" id="2675851"/>
    <lineage>
        <taxon>Bacteria</taxon>
        <taxon>Bacillati</taxon>
        <taxon>Actinomycetota</taxon>
        <taxon>Actinomycetes</taxon>
        <taxon>Mycobacteriales</taxon>
        <taxon>Nocardiaceae</taxon>
        <taxon>Nocardia</taxon>
    </lineage>
</organism>
<accession>A0A7K1UX11</accession>
<evidence type="ECO:0000256" key="2">
    <source>
        <dbReference type="ARBA" id="ARBA00022737"/>
    </source>
</evidence>
<keyword evidence="6" id="KW-1185">Reference proteome</keyword>
<dbReference type="Pfam" id="PF20703">
    <property type="entry name" value="nSTAND1"/>
    <property type="match status" value="1"/>
</dbReference>
<evidence type="ECO:0000259" key="4">
    <source>
        <dbReference type="Pfam" id="PF20703"/>
    </source>
</evidence>
<feature type="repeat" description="WD" evidence="3">
    <location>
        <begin position="958"/>
        <end position="993"/>
    </location>
</feature>
<dbReference type="PROSITE" id="PS50082">
    <property type="entry name" value="WD_REPEATS_2"/>
    <property type="match status" value="4"/>
</dbReference>
<dbReference type="Proteomes" id="UP000466794">
    <property type="component" value="Unassembled WGS sequence"/>
</dbReference>
<evidence type="ECO:0000256" key="3">
    <source>
        <dbReference type="PROSITE-ProRule" id="PRU00221"/>
    </source>
</evidence>
<dbReference type="InterPro" id="IPR015943">
    <property type="entry name" value="WD40/YVTN_repeat-like_dom_sf"/>
</dbReference>
<evidence type="ECO:0000313" key="5">
    <source>
        <dbReference type="EMBL" id="MVU78842.1"/>
    </source>
</evidence>
<dbReference type="SMART" id="SM00320">
    <property type="entry name" value="WD40"/>
    <property type="match status" value="11"/>
</dbReference>
<dbReference type="PANTHER" id="PTHR22847">
    <property type="entry name" value="WD40 REPEAT PROTEIN"/>
    <property type="match status" value="1"/>
</dbReference>